<dbReference type="EMBL" id="VSWD01000009">
    <property type="protein sequence ID" value="KAK3093768.1"/>
    <property type="molecule type" value="Genomic_DNA"/>
</dbReference>
<feature type="region of interest" description="Disordered" evidence="1">
    <location>
        <begin position="170"/>
        <end position="313"/>
    </location>
</feature>
<feature type="compositionally biased region" description="Basic and acidic residues" evidence="1">
    <location>
        <begin position="264"/>
        <end position="284"/>
    </location>
</feature>
<keyword evidence="2" id="KW-0472">Membrane</keyword>
<evidence type="ECO:0000256" key="1">
    <source>
        <dbReference type="SAM" id="MobiDB-lite"/>
    </source>
</evidence>
<protein>
    <submittedName>
        <fullName evidence="3">Uncharacterized protein</fullName>
    </submittedName>
</protein>
<comment type="caution">
    <text evidence="3">The sequence shown here is derived from an EMBL/GenBank/DDBJ whole genome shotgun (WGS) entry which is preliminary data.</text>
</comment>
<feature type="compositionally biased region" description="Basic and acidic residues" evidence="1">
    <location>
        <begin position="211"/>
        <end position="248"/>
    </location>
</feature>
<organism evidence="3 4">
    <name type="scientific">Pinctada imbricata</name>
    <name type="common">Atlantic pearl-oyster</name>
    <name type="synonym">Pinctada martensii</name>
    <dbReference type="NCBI Taxonomy" id="66713"/>
    <lineage>
        <taxon>Eukaryota</taxon>
        <taxon>Metazoa</taxon>
        <taxon>Spiralia</taxon>
        <taxon>Lophotrochozoa</taxon>
        <taxon>Mollusca</taxon>
        <taxon>Bivalvia</taxon>
        <taxon>Autobranchia</taxon>
        <taxon>Pteriomorphia</taxon>
        <taxon>Pterioida</taxon>
        <taxon>Pterioidea</taxon>
        <taxon>Pteriidae</taxon>
        <taxon>Pinctada</taxon>
    </lineage>
</organism>
<keyword evidence="2" id="KW-1133">Transmembrane helix</keyword>
<feature type="region of interest" description="Disordered" evidence="1">
    <location>
        <begin position="581"/>
        <end position="606"/>
    </location>
</feature>
<proteinExistence type="predicted"/>
<feature type="compositionally biased region" description="Basic and acidic residues" evidence="1">
    <location>
        <begin position="125"/>
        <end position="134"/>
    </location>
</feature>
<dbReference type="AlphaFoldDB" id="A0AA88Y7M9"/>
<sequence length="606" mass="68450">MVSKLPLAGYILVTFIFLLDLCISYGTIYWYYQDQDVSGGNTKIKIGLWRHCTEVTSSGSTTENCYWLWDDNFAIDKIYGEPGRMFAPFIFKDKVEGGRDGLPFLPGVSEVGHEGPKQMANTEEAGPKLPEKPENPFQTSDTGSGRFSLPWLTPESLTNQQLSETAPIDKINSLPDKEPPQHTAPHGKPEPHPGPDTPVSHHIGHPGPEQKPNHEKPADHKANNLEPHSEGSHQMEHSGPDRGQDFRPHHGKPHSNPGFQFPDHMGRPEQHGNQEQRPHHEMPYHHMPGPRPHPNPLYHQNTGPMRPAGEHGDLQRPIMQHQKPENRPHMQNFMSGPQNHPRFSYPDHIDPNMISNARPYYHMQNINGGGLHHDVYPFVKEYNFFHPGNEMGENHPGPIYPMRDPYESMQFWGKPLMYGQKKPMDKPPMPMVNMLKKVLNGKFKVVANMIRLEAYPIDEKNYFPDFITGIPEPREEMKYLPQMFPPLPGNGMPQSMLNPMLPLMPRPSKPMVSVPENKLTLESLLQDYKAMLESTHHKPTPLYETLLKDYQKMLDSSHIATTLPATTPTVPTTAAVATTTELASTTTSVESTTTPPPIETTTNTTE</sequence>
<name>A0AA88Y7M9_PINIB</name>
<evidence type="ECO:0000256" key="2">
    <source>
        <dbReference type="SAM" id="Phobius"/>
    </source>
</evidence>
<gene>
    <name evidence="3" type="ORF">FSP39_020022</name>
</gene>
<reference evidence="3" key="1">
    <citation type="submission" date="2019-08" db="EMBL/GenBank/DDBJ databases">
        <title>The improved chromosome-level genome for the pearl oyster Pinctada fucata martensii using PacBio sequencing and Hi-C.</title>
        <authorList>
            <person name="Zheng Z."/>
        </authorList>
    </citation>
    <scope>NUCLEOTIDE SEQUENCE</scope>
    <source>
        <strain evidence="3">ZZ-2019</strain>
        <tissue evidence="3">Adductor muscle</tissue>
    </source>
</reference>
<keyword evidence="2" id="KW-0812">Transmembrane</keyword>
<feature type="transmembrane region" description="Helical" evidence="2">
    <location>
        <begin position="7"/>
        <end position="32"/>
    </location>
</feature>
<keyword evidence="4" id="KW-1185">Reference proteome</keyword>
<accession>A0AA88Y7M9</accession>
<evidence type="ECO:0000313" key="3">
    <source>
        <dbReference type="EMBL" id="KAK3093768.1"/>
    </source>
</evidence>
<feature type="region of interest" description="Disordered" evidence="1">
    <location>
        <begin position="105"/>
        <end position="151"/>
    </location>
</feature>
<feature type="compositionally biased region" description="Polar residues" evidence="1">
    <location>
        <begin position="136"/>
        <end position="145"/>
    </location>
</feature>
<dbReference type="Proteomes" id="UP001186944">
    <property type="component" value="Unassembled WGS sequence"/>
</dbReference>
<evidence type="ECO:0000313" key="4">
    <source>
        <dbReference type="Proteomes" id="UP001186944"/>
    </source>
</evidence>